<proteinExistence type="predicted"/>
<sequence length="83" mass="9385">MKDYRIVRCTGEQHVAGAIEKMQETDPEWEVHTLLVTNVEEHEIGNPLDISAAKGVVAISKFLILFQREYDETKQDGPTLTIS</sequence>
<comment type="caution">
    <text evidence="1">The sequence shown here is derived from an EMBL/GenBank/DDBJ whole genome shotgun (WGS) entry which is preliminary data.</text>
</comment>
<organism evidence="1">
    <name type="scientific">marine sediment metagenome</name>
    <dbReference type="NCBI Taxonomy" id="412755"/>
    <lineage>
        <taxon>unclassified sequences</taxon>
        <taxon>metagenomes</taxon>
        <taxon>ecological metagenomes</taxon>
    </lineage>
</organism>
<dbReference type="EMBL" id="LAZR01002965">
    <property type="protein sequence ID" value="KKN23498.1"/>
    <property type="molecule type" value="Genomic_DNA"/>
</dbReference>
<accession>A0A0F9S2B7</accession>
<name>A0A0F9S2B7_9ZZZZ</name>
<dbReference type="AlphaFoldDB" id="A0A0F9S2B7"/>
<evidence type="ECO:0000313" key="1">
    <source>
        <dbReference type="EMBL" id="KKN23498.1"/>
    </source>
</evidence>
<gene>
    <name evidence="1" type="ORF">LCGC14_0904330</name>
</gene>
<protein>
    <submittedName>
        <fullName evidence="1">Uncharacterized protein</fullName>
    </submittedName>
</protein>
<reference evidence="1" key="1">
    <citation type="journal article" date="2015" name="Nature">
        <title>Complex archaea that bridge the gap between prokaryotes and eukaryotes.</title>
        <authorList>
            <person name="Spang A."/>
            <person name="Saw J.H."/>
            <person name="Jorgensen S.L."/>
            <person name="Zaremba-Niedzwiedzka K."/>
            <person name="Martijn J."/>
            <person name="Lind A.E."/>
            <person name="van Eijk R."/>
            <person name="Schleper C."/>
            <person name="Guy L."/>
            <person name="Ettema T.J."/>
        </authorList>
    </citation>
    <scope>NUCLEOTIDE SEQUENCE</scope>
</reference>